<accession>A0A075HIH0</accession>
<dbReference type="AlphaFoldDB" id="A0A075HIH0"/>
<dbReference type="GO" id="GO:0005524">
    <property type="term" value="F:ATP binding"/>
    <property type="evidence" value="ECO:0007669"/>
    <property type="project" value="UniProtKB-KW"/>
</dbReference>
<dbReference type="EMBL" id="KF901049">
    <property type="protein sequence ID" value="AIF16216.1"/>
    <property type="molecule type" value="Genomic_DNA"/>
</dbReference>
<name>A0A075HIH0_9ARCH</name>
<evidence type="ECO:0000313" key="5">
    <source>
        <dbReference type="EMBL" id="AIF16216.1"/>
    </source>
</evidence>
<evidence type="ECO:0000256" key="3">
    <source>
        <dbReference type="ARBA" id="ARBA00023125"/>
    </source>
</evidence>
<dbReference type="GO" id="GO:0006281">
    <property type="term" value="P:DNA repair"/>
    <property type="evidence" value="ECO:0007669"/>
    <property type="project" value="InterPro"/>
</dbReference>
<dbReference type="Pfam" id="PF08423">
    <property type="entry name" value="Rad51"/>
    <property type="match status" value="1"/>
</dbReference>
<organism evidence="5">
    <name type="scientific">uncultured marine thaumarchaeote KM3_73_B11</name>
    <dbReference type="NCBI Taxonomy" id="1456265"/>
    <lineage>
        <taxon>Archaea</taxon>
        <taxon>Nitrososphaerota</taxon>
        <taxon>environmental samples</taxon>
    </lineage>
</organism>
<proteinExistence type="predicted"/>
<dbReference type="InterPro" id="IPR020588">
    <property type="entry name" value="RecA_ATP-bd"/>
</dbReference>
<keyword evidence="2" id="KW-0067">ATP-binding</keyword>
<dbReference type="Gene3D" id="3.40.50.300">
    <property type="entry name" value="P-loop containing nucleotide triphosphate hydrolases"/>
    <property type="match status" value="1"/>
</dbReference>
<dbReference type="PANTHER" id="PTHR22942:SF30">
    <property type="entry name" value="MEIOTIC RECOMBINATION PROTEIN DMC1_LIM15 HOMOLOG"/>
    <property type="match status" value="1"/>
</dbReference>
<evidence type="ECO:0000259" key="4">
    <source>
        <dbReference type="PROSITE" id="PS50162"/>
    </source>
</evidence>
<dbReference type="InterPro" id="IPR027417">
    <property type="entry name" value="P-loop_NTPase"/>
</dbReference>
<evidence type="ECO:0000256" key="2">
    <source>
        <dbReference type="ARBA" id="ARBA00022840"/>
    </source>
</evidence>
<dbReference type="InterPro" id="IPR013632">
    <property type="entry name" value="Rad51_C"/>
</dbReference>
<protein>
    <submittedName>
        <fullName evidence="5">RecA/RadA recombinase-like protein (RAD51)</fullName>
    </submittedName>
</protein>
<reference evidence="5" key="1">
    <citation type="journal article" date="2014" name="Genome Biol. Evol.">
        <title>Pangenome evidence for extensive interdomain horizontal transfer affecting lineage core and shell genes in uncultured planktonic thaumarchaeota and euryarchaeota.</title>
        <authorList>
            <person name="Deschamps P."/>
            <person name="Zivanovic Y."/>
            <person name="Moreira D."/>
            <person name="Rodriguez-Valera F."/>
            <person name="Lopez-Garcia P."/>
        </authorList>
    </citation>
    <scope>NUCLEOTIDE SEQUENCE</scope>
</reference>
<dbReference type="PROSITE" id="PS50162">
    <property type="entry name" value="RECA_2"/>
    <property type="match status" value="1"/>
</dbReference>
<feature type="domain" description="RecA family profile 1" evidence="4">
    <location>
        <begin position="1"/>
        <end position="158"/>
    </location>
</feature>
<keyword evidence="3" id="KW-0238">DNA-binding</keyword>
<dbReference type="GO" id="GO:0003677">
    <property type="term" value="F:DNA binding"/>
    <property type="evidence" value="ECO:0007669"/>
    <property type="project" value="UniProtKB-KW"/>
</dbReference>
<gene>
    <name evidence="5" type="primary">RAD51</name>
</gene>
<evidence type="ECO:0000256" key="1">
    <source>
        <dbReference type="ARBA" id="ARBA00022741"/>
    </source>
</evidence>
<keyword evidence="1" id="KW-0547">Nucleotide-binding</keyword>
<sequence length="216" mass="25016">MISSQIATLDKIFSGGLQNGIITEISGLRGTGKTQLALQFAIEPLKNNKKILFIDTTVEFRPERFLQMLQSRNLPTSLLDNLHISRVTNTQKQIDILKNFNDEDFSLLIIDNIADLFSFEYSKKEHIIKKNINFGNYILTISKLAFSKNIPIIITNQILSHNEKNYERMYAQLENYIHQKIQLKKIKNNYTCKVLSPFIHESKFDYKIINSGIEET</sequence>
<dbReference type="PANTHER" id="PTHR22942">
    <property type="entry name" value="RECA/RAD51/RADA DNA STRAND-PAIRING FAMILY MEMBER"/>
    <property type="match status" value="1"/>
</dbReference>
<dbReference type="SUPFAM" id="SSF52540">
    <property type="entry name" value="P-loop containing nucleoside triphosphate hydrolases"/>
    <property type="match status" value="1"/>
</dbReference>
<dbReference type="GO" id="GO:0140664">
    <property type="term" value="F:ATP-dependent DNA damage sensor activity"/>
    <property type="evidence" value="ECO:0007669"/>
    <property type="project" value="InterPro"/>
</dbReference>